<comment type="caution">
    <text evidence="2">The sequence shown here is derived from an EMBL/GenBank/DDBJ whole genome shotgun (WGS) entry which is preliminary data.</text>
</comment>
<organism evidence="2 3">
    <name type="scientific">Daphnia magna</name>
    <dbReference type="NCBI Taxonomy" id="35525"/>
    <lineage>
        <taxon>Eukaryota</taxon>
        <taxon>Metazoa</taxon>
        <taxon>Ecdysozoa</taxon>
        <taxon>Arthropoda</taxon>
        <taxon>Crustacea</taxon>
        <taxon>Branchiopoda</taxon>
        <taxon>Diplostraca</taxon>
        <taxon>Cladocera</taxon>
        <taxon>Anomopoda</taxon>
        <taxon>Daphniidae</taxon>
        <taxon>Daphnia</taxon>
    </lineage>
</organism>
<dbReference type="EMBL" id="LRGB01002190">
    <property type="protein sequence ID" value="KZS08695.1"/>
    <property type="molecule type" value="Genomic_DNA"/>
</dbReference>
<evidence type="ECO:0000313" key="2">
    <source>
        <dbReference type="EMBL" id="KZS08695.1"/>
    </source>
</evidence>
<protein>
    <submittedName>
        <fullName evidence="2">Uncharacterized protein</fullName>
    </submittedName>
</protein>
<gene>
    <name evidence="2" type="ORF">APZ42_027411</name>
</gene>
<reference evidence="2 3" key="1">
    <citation type="submission" date="2016-03" db="EMBL/GenBank/DDBJ databases">
        <title>EvidentialGene: Evidence-directed Construction of Genes on Genomes.</title>
        <authorList>
            <person name="Gilbert D.G."/>
            <person name="Choi J.-H."/>
            <person name="Mockaitis K."/>
            <person name="Colbourne J."/>
            <person name="Pfrender M."/>
        </authorList>
    </citation>
    <scope>NUCLEOTIDE SEQUENCE [LARGE SCALE GENOMIC DNA]</scope>
    <source>
        <strain evidence="2 3">Xinb3</strain>
        <tissue evidence="2">Complete organism</tissue>
    </source>
</reference>
<proteinExistence type="predicted"/>
<accession>A0A164RIQ6</accession>
<dbReference type="AlphaFoldDB" id="A0A164RIQ6"/>
<sequence>MLWRNRARMKAVGFHPKRRGASGHGTLFILFLILLLNSTLGNILKDERNRSLVPLLRLSSACQAELNAQRECKTIERDARRRIGGSVSNVKTRKGRMSRGEAPLQSMGGIFEKNNKKGPIFEVGRERHDKLFETIFQLHRQRPKEQQQETSGGGTKRRQIASRTDGARLSVPHPKGNPTPKLRVFYPHQKINK</sequence>
<evidence type="ECO:0000313" key="3">
    <source>
        <dbReference type="Proteomes" id="UP000076858"/>
    </source>
</evidence>
<feature type="region of interest" description="Disordered" evidence="1">
    <location>
        <begin position="138"/>
        <end position="193"/>
    </location>
</feature>
<keyword evidence="3" id="KW-1185">Reference proteome</keyword>
<name>A0A164RIQ6_9CRUS</name>
<dbReference type="Proteomes" id="UP000076858">
    <property type="component" value="Unassembled WGS sequence"/>
</dbReference>
<evidence type="ECO:0000256" key="1">
    <source>
        <dbReference type="SAM" id="MobiDB-lite"/>
    </source>
</evidence>